<protein>
    <submittedName>
        <fullName evidence="1">FAD binding domain protein</fullName>
    </submittedName>
</protein>
<sequence>MSGILIAAFTLSVGALARASCKVTPSDASWPTTADWQALNDTLGGSLIATRPAASSCYPGNPFNSSLSCSLVETSWTLSAFHASLPESIDYPIFANDSCLPPGASGYNETLLGCHLGGLPIFIVNATSAAQISTAVAWASARDIRIIVKGTGHDLSGRSAGAHALSIWTHSLKSIKYESQWQLPAGGVDDVLIVGSGSNWGEVTAAAAAEGRVCISAQDSTVGLGGFIQGGGYGPLSSHYGLSADNIYQATVVTTSGEILVANNVQNQDLIWAIRGGGPGLYGVVTEYVLRSHPIPETVVAATLSMGLSTNSTSYNATWAGLAAFMKSLPDSMDQGLTGSGNAVSSTMGVTLSMDYFGYNMTAESLTALLEPVRASILAQSQHDALNVSVAEPVLYPSYVDFFYYLQSTSVGAGDATGLISSRVLGRTDLSNLSICRLQYHLRQVMQAETEGGGSRLLVNLQSGRGTAQVETSMRGALNPAWRTGYVHTIATGSSIDLTIPPQDALSAAAAWTEEVQEVAWREWAPTAGAYINEANPYSSSWKHDFYGENYDALSELKSKYDPTSSLYVLSGVDSDGWDYNLTTGNLCRTA</sequence>
<name>A0ACB9YV03_9PEZI</name>
<dbReference type="EMBL" id="MU393513">
    <property type="protein sequence ID" value="KAI4863011.1"/>
    <property type="molecule type" value="Genomic_DNA"/>
</dbReference>
<organism evidence="1 2">
    <name type="scientific">Hypoxylon rubiginosum</name>
    <dbReference type="NCBI Taxonomy" id="110542"/>
    <lineage>
        <taxon>Eukaryota</taxon>
        <taxon>Fungi</taxon>
        <taxon>Dikarya</taxon>
        <taxon>Ascomycota</taxon>
        <taxon>Pezizomycotina</taxon>
        <taxon>Sordariomycetes</taxon>
        <taxon>Xylariomycetidae</taxon>
        <taxon>Xylariales</taxon>
        <taxon>Hypoxylaceae</taxon>
        <taxon>Hypoxylon</taxon>
    </lineage>
</organism>
<keyword evidence="2" id="KW-1185">Reference proteome</keyword>
<reference evidence="1 2" key="1">
    <citation type="journal article" date="2022" name="New Phytol.">
        <title>Ecological generalism drives hyperdiversity of secondary metabolite gene clusters in xylarialean endophytes.</title>
        <authorList>
            <person name="Franco M.E.E."/>
            <person name="Wisecaver J.H."/>
            <person name="Arnold A.E."/>
            <person name="Ju Y.M."/>
            <person name="Slot J.C."/>
            <person name="Ahrendt S."/>
            <person name="Moore L.P."/>
            <person name="Eastman K.E."/>
            <person name="Scott K."/>
            <person name="Konkel Z."/>
            <person name="Mondo S.J."/>
            <person name="Kuo A."/>
            <person name="Hayes R.D."/>
            <person name="Haridas S."/>
            <person name="Andreopoulos B."/>
            <person name="Riley R."/>
            <person name="LaButti K."/>
            <person name="Pangilinan J."/>
            <person name="Lipzen A."/>
            <person name="Amirebrahimi M."/>
            <person name="Yan J."/>
            <person name="Adam C."/>
            <person name="Keymanesh K."/>
            <person name="Ng V."/>
            <person name="Louie K."/>
            <person name="Northen T."/>
            <person name="Drula E."/>
            <person name="Henrissat B."/>
            <person name="Hsieh H.M."/>
            <person name="Youens-Clark K."/>
            <person name="Lutzoni F."/>
            <person name="Miadlikowska J."/>
            <person name="Eastwood D.C."/>
            <person name="Hamelin R.C."/>
            <person name="Grigoriev I.V."/>
            <person name="U'Ren J.M."/>
        </authorList>
    </citation>
    <scope>NUCLEOTIDE SEQUENCE [LARGE SCALE GENOMIC DNA]</scope>
    <source>
        <strain evidence="1 2">CBS 119005</strain>
    </source>
</reference>
<comment type="caution">
    <text evidence="1">The sequence shown here is derived from an EMBL/GenBank/DDBJ whole genome shotgun (WGS) entry which is preliminary data.</text>
</comment>
<evidence type="ECO:0000313" key="1">
    <source>
        <dbReference type="EMBL" id="KAI4863011.1"/>
    </source>
</evidence>
<gene>
    <name evidence="1" type="ORF">F4820DRAFT_390191</name>
</gene>
<accession>A0ACB9YV03</accession>
<evidence type="ECO:0000313" key="2">
    <source>
        <dbReference type="Proteomes" id="UP001497700"/>
    </source>
</evidence>
<dbReference type="Proteomes" id="UP001497700">
    <property type="component" value="Unassembled WGS sequence"/>
</dbReference>
<proteinExistence type="predicted"/>